<dbReference type="Pfam" id="PF02926">
    <property type="entry name" value="THUMP"/>
    <property type="match status" value="1"/>
</dbReference>
<dbReference type="Proteomes" id="UP001143674">
    <property type="component" value="Unassembled WGS sequence"/>
</dbReference>
<evidence type="ECO:0000256" key="2">
    <source>
        <dbReference type="ARBA" id="ARBA00022679"/>
    </source>
</evidence>
<accession>A0AAE3NFD9</accession>
<keyword evidence="3" id="KW-0694">RNA-binding</keyword>
<dbReference type="CDD" id="cd11715">
    <property type="entry name" value="THUMP_AdoMetMT"/>
    <property type="match status" value="1"/>
</dbReference>
<proteinExistence type="predicted"/>
<evidence type="ECO:0000256" key="1">
    <source>
        <dbReference type="ARBA" id="ARBA00022603"/>
    </source>
</evidence>
<dbReference type="PANTHER" id="PTHR47313">
    <property type="entry name" value="RIBOSOMAL RNA LARGE SUBUNIT METHYLTRANSFERASE K/L"/>
    <property type="match status" value="1"/>
</dbReference>
<evidence type="ECO:0000313" key="7">
    <source>
        <dbReference type="Proteomes" id="UP001143674"/>
    </source>
</evidence>
<dbReference type="EMBL" id="JAIVEX010000003">
    <property type="protein sequence ID" value="MDB0521100.1"/>
    <property type="molecule type" value="Genomic_DNA"/>
</dbReference>
<protein>
    <submittedName>
        <fullName evidence="6">Class I SAM-dependent RNA methyltransferase</fullName>
    </submittedName>
</protein>
<evidence type="ECO:0000256" key="3">
    <source>
        <dbReference type="PROSITE-ProRule" id="PRU00529"/>
    </source>
</evidence>
<feature type="region of interest" description="Disordered" evidence="4">
    <location>
        <begin position="452"/>
        <end position="472"/>
    </location>
</feature>
<reference evidence="6" key="1">
    <citation type="submission" date="2021-09" db="EMBL/GenBank/DDBJ databases">
        <title>Genomic analysis of Ralstonia spp.</title>
        <authorList>
            <person name="Aburjaile F."/>
            <person name="Ariute J.C."/>
            <person name="Pais A.K.L."/>
            <person name="Albuquerque G.M.R."/>
            <person name="Silva A.M.F."/>
            <person name="Brenig B."/>
            <person name="Azevedo V."/>
            <person name="Matiuzzi M."/>
            <person name="Ramos R."/>
            <person name="Goes-Neto A."/>
            <person name="Soares S."/>
            <person name="Iseppon A.M.B."/>
            <person name="Souza E."/>
            <person name="Gama M."/>
        </authorList>
    </citation>
    <scope>NUCLEOTIDE SEQUENCE</scope>
    <source>
        <strain evidence="6">B4</strain>
    </source>
</reference>
<evidence type="ECO:0000313" key="6">
    <source>
        <dbReference type="EMBL" id="MDB0521100.1"/>
    </source>
</evidence>
<dbReference type="AlphaFoldDB" id="A0AAE3NFD9"/>
<dbReference type="SUPFAM" id="SSF53335">
    <property type="entry name" value="S-adenosyl-L-methionine-dependent methyltransferases"/>
    <property type="match status" value="1"/>
</dbReference>
<dbReference type="PROSITE" id="PS51165">
    <property type="entry name" value="THUMP"/>
    <property type="match status" value="1"/>
</dbReference>
<dbReference type="GO" id="GO:0070043">
    <property type="term" value="F:rRNA (guanine-N7-)-methyltransferase activity"/>
    <property type="evidence" value="ECO:0007669"/>
    <property type="project" value="TreeGrafter"/>
</dbReference>
<dbReference type="SMART" id="SM00981">
    <property type="entry name" value="THUMP"/>
    <property type="match status" value="1"/>
</dbReference>
<dbReference type="PANTHER" id="PTHR47313:SF1">
    <property type="entry name" value="RIBOSOMAL RNA LARGE SUBUNIT METHYLTRANSFERASE K_L"/>
    <property type="match status" value="1"/>
</dbReference>
<gene>
    <name evidence="6" type="ORF">LBW55_05680</name>
</gene>
<dbReference type="GO" id="GO:0003723">
    <property type="term" value="F:RNA binding"/>
    <property type="evidence" value="ECO:0007669"/>
    <property type="project" value="UniProtKB-UniRule"/>
</dbReference>
<dbReference type="RefSeq" id="WP_184849150.1">
    <property type="nucleotide sequence ID" value="NZ_JABZEH010000001.1"/>
</dbReference>
<dbReference type="InterPro" id="IPR054170">
    <property type="entry name" value="RlmL_1st"/>
</dbReference>
<feature type="compositionally biased region" description="Basic and acidic residues" evidence="4">
    <location>
        <begin position="354"/>
        <end position="375"/>
    </location>
</feature>
<name>A0AAE3NFD9_RALSL</name>
<evidence type="ECO:0000256" key="4">
    <source>
        <dbReference type="SAM" id="MobiDB-lite"/>
    </source>
</evidence>
<keyword evidence="2" id="KW-0808">Transferase</keyword>
<feature type="region of interest" description="Disordered" evidence="4">
    <location>
        <begin position="328"/>
        <end position="383"/>
    </location>
</feature>
<dbReference type="InterPro" id="IPR029063">
    <property type="entry name" value="SAM-dependent_MTases_sf"/>
</dbReference>
<evidence type="ECO:0000259" key="5">
    <source>
        <dbReference type="PROSITE" id="PS51165"/>
    </source>
</evidence>
<dbReference type="GO" id="GO:0008990">
    <property type="term" value="F:rRNA (guanine-N2-)-methyltransferase activity"/>
    <property type="evidence" value="ECO:0007669"/>
    <property type="project" value="TreeGrafter"/>
</dbReference>
<dbReference type="Gene3D" id="3.40.50.150">
    <property type="entry name" value="Vaccinia Virus protein VP39"/>
    <property type="match status" value="2"/>
</dbReference>
<comment type="caution">
    <text evidence="6">The sequence shown here is derived from an EMBL/GenBank/DDBJ whole genome shotgun (WGS) entry which is preliminary data.</text>
</comment>
<keyword evidence="1 6" id="KW-0489">Methyltransferase</keyword>
<dbReference type="InterPro" id="IPR000241">
    <property type="entry name" value="RlmKL-like_Mtase"/>
</dbReference>
<dbReference type="Gene3D" id="3.30.2130.30">
    <property type="match status" value="1"/>
</dbReference>
<dbReference type="InterPro" id="IPR004114">
    <property type="entry name" value="THUMP_dom"/>
</dbReference>
<organism evidence="6 7">
    <name type="scientific">Ralstonia solanacearum</name>
    <name type="common">Pseudomonas solanacearum</name>
    <dbReference type="NCBI Taxonomy" id="305"/>
    <lineage>
        <taxon>Bacteria</taxon>
        <taxon>Pseudomonadati</taxon>
        <taxon>Pseudomonadota</taxon>
        <taxon>Betaproteobacteria</taxon>
        <taxon>Burkholderiales</taxon>
        <taxon>Burkholderiaceae</taxon>
        <taxon>Ralstonia</taxon>
        <taxon>Ralstonia solanacearum species complex</taxon>
    </lineage>
</organism>
<dbReference type="Pfam" id="PF01170">
    <property type="entry name" value="UPF0020"/>
    <property type="match status" value="1"/>
</dbReference>
<feature type="compositionally biased region" description="Polar residues" evidence="4">
    <location>
        <begin position="463"/>
        <end position="472"/>
    </location>
</feature>
<feature type="domain" description="THUMP" evidence="5">
    <location>
        <begin position="54"/>
        <end position="165"/>
    </location>
</feature>
<sequence length="472" mass="52045">MPTAYFAPCPRGLEQALADELAEIAIRPEVDELAAFEVGRTVPGGVHFFGTQGAAYAVNLHSRIASRVLMRLASRGYRSEDDIYALAAAQRWEDYFTPDEMIRVDVTAHKSPLQSLKFVGLRVKDGVCDRFRQRTGARPSVDTVSPDVRIYAYLTETDCTIYLDTTGEPLFKRGWREEKGEAPLKENLAAGILRLTGWTGAHGMPFYDPMCGSGTFLVEAAQRALGIAPGGKRAFACEWMLGHDAKCFKRLREAAADAASAAMRHRPPVIAGADISTDMLAYAAANWQRAGLPGEPMLKQVDARFGKPPFDVPGVLLMNPPYGERIAVRGAQGSRRRRPEGEGEGEDDGTVFERASRAMDAPRDDTRRPMRELRQPEPPPPVDPVEEAAANEFAQAFAGTLKREFAGWQAFVFTGDLSMPRRMRLKESQRTPLYNGNIECRLFRFEMVKGGMRDRPARESAPSPESGSADAS</sequence>
<dbReference type="Pfam" id="PF22020">
    <property type="entry name" value="RlmL_1st"/>
    <property type="match status" value="1"/>
</dbReference>